<dbReference type="NCBIfam" id="NF033551">
    <property type="entry name" value="transpos_IS1182"/>
    <property type="match status" value="1"/>
</dbReference>
<comment type="caution">
    <text evidence="3">The sequence shown here is derived from an EMBL/GenBank/DDBJ whole genome shotgun (WGS) entry which is preliminary data.</text>
</comment>
<dbReference type="InterPro" id="IPR025668">
    <property type="entry name" value="Tnp_DDE_dom"/>
</dbReference>
<dbReference type="InterPro" id="IPR008490">
    <property type="entry name" value="Transposase_InsH_N"/>
</dbReference>
<evidence type="ECO:0000259" key="2">
    <source>
        <dbReference type="Pfam" id="PF13751"/>
    </source>
</evidence>
<name>A0ABS5PUL3_9FIRM</name>
<dbReference type="EMBL" id="JAHBCL010000078">
    <property type="protein sequence ID" value="MBS7528855.1"/>
    <property type="molecule type" value="Genomic_DNA"/>
</dbReference>
<keyword evidence="4" id="KW-1185">Reference proteome</keyword>
<dbReference type="InterPro" id="IPR047629">
    <property type="entry name" value="IS1182_transpos"/>
</dbReference>
<proteinExistence type="predicted"/>
<feature type="domain" description="Transposase DDE" evidence="2">
    <location>
        <begin position="442"/>
        <end position="572"/>
    </location>
</feature>
<accession>A0ABS5PUL3</accession>
<dbReference type="PANTHER" id="PTHR33408">
    <property type="entry name" value="TRANSPOSASE"/>
    <property type="match status" value="1"/>
</dbReference>
<organism evidence="3 4">
    <name type="scientific">Fusibacter paucivorans</name>
    <dbReference type="NCBI Taxonomy" id="76009"/>
    <lineage>
        <taxon>Bacteria</taxon>
        <taxon>Bacillati</taxon>
        <taxon>Bacillota</taxon>
        <taxon>Clostridia</taxon>
        <taxon>Eubacteriales</taxon>
        <taxon>Eubacteriales Family XII. Incertae Sedis</taxon>
        <taxon>Fusibacter</taxon>
    </lineage>
</organism>
<feature type="domain" description="Transposase InsH N-terminal" evidence="1">
    <location>
        <begin position="37"/>
        <end position="122"/>
    </location>
</feature>
<dbReference type="Proteomes" id="UP000746471">
    <property type="component" value="Unassembled WGS sequence"/>
</dbReference>
<sequence length="590" mass="69791">MFNQVTPNDVTNKTYHYYTDFFETGQQVIHFNLYQIDLPKDDPVYTLKKVMAELDFSSLLERYSHLGRKGYNPIMLFAVLTYATLRGVRSVDRIVDLCTRDIAYMWLAQGEKPKRDVFYDFMNHKLSEPILMVLHYQFIRKLQKEGLVSLEALFIDGTKVEANANRYTFVWRGSINYHLANLLDSIQELYTQYNSFLMTNGYDKRYKVPAMDMFIIEGIDKVRKVIEKNRTRKVNKKKKLSNNTIIEIDNMSPLELLKMQVHLKTIAEGEKIYFTYGKGKRKPEIQKLYEQLDVLGERLMKYKQSYEIMGDERNSYSKTDLEATFMRMKDDHMRNGQLKPAYNIQIAVENYFIIHSYISADRTDYNSLIPVLKKHKEHLGCYPKEVTADSGYCSEKNLLFLEENNIDSYIKLQEHEVMKTRAYQKNIGKYRNMVKEGNSYRCANGRLLTYDHTEKRNTKGFERIFEVYACKNCDGCELKSECLYQYDEDRHQHKNKAIKVNERWDDLKAKSNENIQSEKGILNRLIRSIQTEGFFGDMKANDDFRQFNHRSAEKAHKEFMLYVFGKNLDKYHKFKLGKIKRFTGKSEKIA</sequence>
<dbReference type="Pfam" id="PF13751">
    <property type="entry name" value="DDE_Tnp_1_6"/>
    <property type="match status" value="1"/>
</dbReference>
<evidence type="ECO:0000313" key="3">
    <source>
        <dbReference type="EMBL" id="MBS7528855.1"/>
    </source>
</evidence>
<evidence type="ECO:0000259" key="1">
    <source>
        <dbReference type="Pfam" id="PF05598"/>
    </source>
</evidence>
<protein>
    <submittedName>
        <fullName evidence="3">IS1182 family transposase</fullName>
    </submittedName>
</protein>
<dbReference type="PANTHER" id="PTHR33408:SF2">
    <property type="entry name" value="TRANSPOSASE DDE DOMAIN-CONTAINING PROTEIN"/>
    <property type="match status" value="1"/>
</dbReference>
<dbReference type="Pfam" id="PF05598">
    <property type="entry name" value="DUF772"/>
    <property type="match status" value="1"/>
</dbReference>
<reference evidence="3 4" key="1">
    <citation type="submission" date="2021-05" db="EMBL/GenBank/DDBJ databases">
        <title>Fusibacter ferrireducens sp. nov., an anaerobic, sulfur- and Fe-reducing bacterium isolated from the mangrove sediment.</title>
        <authorList>
            <person name="Qiu D."/>
        </authorList>
    </citation>
    <scope>NUCLEOTIDE SEQUENCE [LARGE SCALE GENOMIC DNA]</scope>
    <source>
        <strain evidence="3 4">DSM 12116</strain>
    </source>
</reference>
<evidence type="ECO:0000313" key="4">
    <source>
        <dbReference type="Proteomes" id="UP000746471"/>
    </source>
</evidence>
<gene>
    <name evidence="3" type="ORF">KHM83_19490</name>
</gene>